<evidence type="ECO:0000313" key="2">
    <source>
        <dbReference type="Proteomes" id="UP000022272"/>
    </source>
</evidence>
<evidence type="ECO:0000313" key="1">
    <source>
        <dbReference type="EMBL" id="EXZ43800.1"/>
    </source>
</evidence>
<proteinExistence type="predicted"/>
<name>A0A015YBH8_BACFG</name>
<reference evidence="1 2" key="1">
    <citation type="submission" date="2014-02" db="EMBL/GenBank/DDBJ databases">
        <authorList>
            <person name="Sears C."/>
            <person name="Carroll K."/>
            <person name="Sack B.R."/>
            <person name="Qadri F."/>
            <person name="Myers L.L."/>
            <person name="Chung G.-T."/>
            <person name="Escheverria P."/>
            <person name="Fraser C.M."/>
            <person name="Sadzewicz L."/>
            <person name="Shefchek K.A."/>
            <person name="Tallon L."/>
            <person name="Das S.P."/>
            <person name="Daugherty S."/>
            <person name="Mongodin E.F."/>
        </authorList>
    </citation>
    <scope>NUCLEOTIDE SEQUENCE [LARGE SCALE GENOMIC DNA]</scope>
    <source>
        <strain evidence="1 2">2-F-2 #4</strain>
    </source>
</reference>
<dbReference type="Proteomes" id="UP000022272">
    <property type="component" value="Unassembled WGS sequence"/>
</dbReference>
<dbReference type="AlphaFoldDB" id="A0A015YBH8"/>
<dbReference type="PATRIC" id="fig|1339280.3.peg.2934"/>
<dbReference type="RefSeq" id="WP_258561215.1">
    <property type="nucleotide sequence ID" value="NZ_JGDM01000074.1"/>
</dbReference>
<sequence>MLFKTEYLSETEYSSMFADANELMKLMITSIKTVKYGKA</sequence>
<accession>A0A015YBH8</accession>
<organism evidence="1 2">
    <name type="scientific">Bacteroides fragilis str. 2-F-2 #4</name>
    <dbReference type="NCBI Taxonomy" id="1339280"/>
    <lineage>
        <taxon>Bacteria</taxon>
        <taxon>Pseudomonadati</taxon>
        <taxon>Bacteroidota</taxon>
        <taxon>Bacteroidia</taxon>
        <taxon>Bacteroidales</taxon>
        <taxon>Bacteroidaceae</taxon>
        <taxon>Bacteroides</taxon>
    </lineage>
</organism>
<dbReference type="EMBL" id="JGDM01000074">
    <property type="protein sequence ID" value="EXZ43800.1"/>
    <property type="molecule type" value="Genomic_DNA"/>
</dbReference>
<evidence type="ECO:0008006" key="3">
    <source>
        <dbReference type="Google" id="ProtNLM"/>
    </source>
</evidence>
<protein>
    <recommendedName>
        <fullName evidence="3">Four helix bundle protein</fullName>
    </recommendedName>
</protein>
<gene>
    <name evidence="1" type="ORF">M076_3075</name>
</gene>
<comment type="caution">
    <text evidence="1">The sequence shown here is derived from an EMBL/GenBank/DDBJ whole genome shotgun (WGS) entry which is preliminary data.</text>
</comment>